<feature type="signal peptide" evidence="4">
    <location>
        <begin position="1"/>
        <end position="25"/>
    </location>
</feature>
<name>A0A934Q9J1_9MICO</name>
<feature type="chain" id="PRO_5039109292" evidence="4">
    <location>
        <begin position="26"/>
        <end position="338"/>
    </location>
</feature>
<dbReference type="PANTHER" id="PTHR30024:SF47">
    <property type="entry name" value="TAURINE-BINDING PERIPLASMIC PROTEIN"/>
    <property type="match status" value="1"/>
</dbReference>
<comment type="caution">
    <text evidence="5">The sequence shown here is derived from an EMBL/GenBank/DDBJ whole genome shotgun (WGS) entry which is preliminary data.</text>
</comment>
<comment type="similarity">
    <text evidence="2">Belongs to the bacterial solute-binding protein SsuA/TauA family.</text>
</comment>
<dbReference type="EMBL" id="JAEHOH010000020">
    <property type="protein sequence ID" value="MBK0420013.1"/>
    <property type="molecule type" value="Genomic_DNA"/>
</dbReference>
<evidence type="ECO:0000313" key="6">
    <source>
        <dbReference type="Proteomes" id="UP000608530"/>
    </source>
</evidence>
<evidence type="ECO:0000256" key="4">
    <source>
        <dbReference type="SAM" id="SignalP"/>
    </source>
</evidence>
<dbReference type="Gene3D" id="3.40.190.10">
    <property type="entry name" value="Periplasmic binding protein-like II"/>
    <property type="match status" value="2"/>
</dbReference>
<gene>
    <name evidence="5" type="ORF">JD276_13330</name>
</gene>
<dbReference type="Pfam" id="PF13379">
    <property type="entry name" value="NMT1_2"/>
    <property type="match status" value="1"/>
</dbReference>
<comment type="subcellular location">
    <subcellularLocation>
        <location evidence="1">Periplasm</location>
    </subcellularLocation>
</comment>
<dbReference type="RefSeq" id="WP_200116153.1">
    <property type="nucleotide sequence ID" value="NZ_JAEHOH010000020.1"/>
</dbReference>
<accession>A0A934Q9J1</accession>
<sequence>MTNIRFRRATTAVAAAAALALSACSGQPGEQAPSADGGAGEPQTLQVAATGVVSDGSLLTGVEEGFFEDEGLQVETSIVANPAAGLAAVQSGQVDVAFAPSVPVMNALSGGVPLTIVAAADGYVDGASEAEDPSVYDDSGLYASRASGITDVSQLEGRTVAVPARKAMFEVAIADELSRAGVDPDSVEWVTLDFASTVSALESGKVDAASVVTPFTVEAEQVGAVRIASAAVGLFEEGAVGLWVTGDSVAKDRAEAIEAFQRAIVRSNEFANENNDVAVAAGLEFSGSDLDVADVKSPYWPTELRRADLDRINEKLVRLGFLEQGVDLDGKILGDGSR</sequence>
<dbReference type="PANTHER" id="PTHR30024">
    <property type="entry name" value="ALIPHATIC SULFONATES-BINDING PROTEIN-RELATED"/>
    <property type="match status" value="1"/>
</dbReference>
<dbReference type="GO" id="GO:0042597">
    <property type="term" value="C:periplasmic space"/>
    <property type="evidence" value="ECO:0007669"/>
    <property type="project" value="UniProtKB-SubCell"/>
</dbReference>
<organism evidence="5 6">
    <name type="scientific">Leucobacter chromiisoli</name>
    <dbReference type="NCBI Taxonomy" id="2796471"/>
    <lineage>
        <taxon>Bacteria</taxon>
        <taxon>Bacillati</taxon>
        <taxon>Actinomycetota</taxon>
        <taxon>Actinomycetes</taxon>
        <taxon>Micrococcales</taxon>
        <taxon>Microbacteriaceae</taxon>
        <taxon>Leucobacter</taxon>
    </lineage>
</organism>
<evidence type="ECO:0000256" key="1">
    <source>
        <dbReference type="ARBA" id="ARBA00004418"/>
    </source>
</evidence>
<proteinExistence type="inferred from homology"/>
<protein>
    <submittedName>
        <fullName evidence="5">ABC transporter substrate-binding protein</fullName>
    </submittedName>
</protein>
<keyword evidence="3 4" id="KW-0732">Signal</keyword>
<dbReference type="SUPFAM" id="SSF53850">
    <property type="entry name" value="Periplasmic binding protein-like II"/>
    <property type="match status" value="1"/>
</dbReference>
<evidence type="ECO:0000256" key="2">
    <source>
        <dbReference type="ARBA" id="ARBA00010742"/>
    </source>
</evidence>
<dbReference type="Proteomes" id="UP000608530">
    <property type="component" value="Unassembled WGS sequence"/>
</dbReference>
<reference evidence="5" key="1">
    <citation type="submission" date="2020-12" db="EMBL/GenBank/DDBJ databases">
        <title>Leucobacter sp. CAS1, isolated from Chromium sludge.</title>
        <authorList>
            <person name="Xu Z."/>
        </authorList>
    </citation>
    <scope>NUCLEOTIDE SEQUENCE</scope>
    <source>
        <strain evidence="5">CSA1</strain>
    </source>
</reference>
<dbReference type="PROSITE" id="PS51257">
    <property type="entry name" value="PROKAR_LIPOPROTEIN"/>
    <property type="match status" value="1"/>
</dbReference>
<evidence type="ECO:0000313" key="5">
    <source>
        <dbReference type="EMBL" id="MBK0420013.1"/>
    </source>
</evidence>
<keyword evidence="6" id="KW-1185">Reference proteome</keyword>
<dbReference type="AlphaFoldDB" id="A0A934Q9J1"/>
<evidence type="ECO:0000256" key="3">
    <source>
        <dbReference type="ARBA" id="ARBA00022729"/>
    </source>
</evidence>